<dbReference type="InterPro" id="IPR017871">
    <property type="entry name" value="ABC_transporter-like_CS"/>
</dbReference>
<keyword evidence="3 5" id="KW-0067">ATP-binding</keyword>
<dbReference type="Gene3D" id="3.40.50.300">
    <property type="entry name" value="P-loop containing nucleotide triphosphate hydrolases"/>
    <property type="match status" value="1"/>
</dbReference>
<organism evidence="5 6">
    <name type="scientific">Parablautia intestinalis</name>
    <dbReference type="NCBI Taxonomy" id="2320100"/>
    <lineage>
        <taxon>Bacteria</taxon>
        <taxon>Bacillati</taxon>
        <taxon>Bacillota</taxon>
        <taxon>Clostridia</taxon>
        <taxon>Lachnospirales</taxon>
        <taxon>Lachnospiraceae</taxon>
        <taxon>Parablautia</taxon>
    </lineage>
</organism>
<protein>
    <submittedName>
        <fullName evidence="5">ABC transporter ATP-binding protein</fullName>
    </submittedName>
</protein>
<dbReference type="GO" id="GO:0005524">
    <property type="term" value="F:ATP binding"/>
    <property type="evidence" value="ECO:0007669"/>
    <property type="project" value="UniProtKB-KW"/>
</dbReference>
<dbReference type="OrthoDB" id="9802264at2"/>
<dbReference type="GO" id="GO:0005886">
    <property type="term" value="C:plasma membrane"/>
    <property type="evidence" value="ECO:0007669"/>
    <property type="project" value="TreeGrafter"/>
</dbReference>
<keyword evidence="6" id="KW-1185">Reference proteome</keyword>
<dbReference type="PANTHER" id="PTHR24220">
    <property type="entry name" value="IMPORT ATP-BINDING PROTEIN"/>
    <property type="match status" value="1"/>
</dbReference>
<keyword evidence="2" id="KW-0547">Nucleotide-binding</keyword>
<evidence type="ECO:0000256" key="1">
    <source>
        <dbReference type="ARBA" id="ARBA00022448"/>
    </source>
</evidence>
<sequence length="218" mass="24200">MEILRAENISRIYCQNAVSLQALHRVSVTIQKGEFAAILGRSGSGKSTLLNILAGLDKPSEGKVYIDGTDIFHLGEEKRTLLRREKIGFVFQAYELLHSLTVIENIRLPELEANADYVGELLDALGIRQYGTCYPDQLSGGEQQRVAIARALINHPPILFADEPTGNLDSKTERIVIDLLKNLAEKYGTSILMVTHNEDLVKDADRVIRLEDGEIDNG</sequence>
<proteinExistence type="predicted"/>
<evidence type="ECO:0000256" key="3">
    <source>
        <dbReference type="ARBA" id="ARBA00022840"/>
    </source>
</evidence>
<dbReference type="InterPro" id="IPR027417">
    <property type="entry name" value="P-loop_NTPase"/>
</dbReference>
<comment type="caution">
    <text evidence="5">The sequence shown here is derived from an EMBL/GenBank/DDBJ whole genome shotgun (WGS) entry which is preliminary data.</text>
</comment>
<evidence type="ECO:0000313" key="5">
    <source>
        <dbReference type="EMBL" id="RKI94234.1"/>
    </source>
</evidence>
<dbReference type="Proteomes" id="UP000280696">
    <property type="component" value="Unassembled WGS sequence"/>
</dbReference>
<dbReference type="SMART" id="SM00382">
    <property type="entry name" value="AAA"/>
    <property type="match status" value="1"/>
</dbReference>
<dbReference type="GO" id="GO:0098796">
    <property type="term" value="C:membrane protein complex"/>
    <property type="evidence" value="ECO:0007669"/>
    <property type="project" value="UniProtKB-ARBA"/>
</dbReference>
<reference evidence="5 6" key="1">
    <citation type="submission" date="2018-09" db="EMBL/GenBank/DDBJ databases">
        <title>Murine metabolic-syndrome-specific gut microbial biobank.</title>
        <authorList>
            <person name="Liu C."/>
        </authorList>
    </citation>
    <scope>NUCLEOTIDE SEQUENCE [LARGE SCALE GENOMIC DNA]</scope>
    <source>
        <strain evidence="5 6">0.1xD8-82</strain>
    </source>
</reference>
<evidence type="ECO:0000313" key="6">
    <source>
        <dbReference type="Proteomes" id="UP000280696"/>
    </source>
</evidence>
<dbReference type="AlphaFoldDB" id="A0A3A9AT55"/>
<dbReference type="GO" id="GO:0022857">
    <property type="term" value="F:transmembrane transporter activity"/>
    <property type="evidence" value="ECO:0007669"/>
    <property type="project" value="TreeGrafter"/>
</dbReference>
<dbReference type="RefSeq" id="WP_120466037.1">
    <property type="nucleotide sequence ID" value="NZ_RAYQ01000001.1"/>
</dbReference>
<gene>
    <name evidence="5" type="ORF">D7V94_01380</name>
</gene>
<dbReference type="PROSITE" id="PS50893">
    <property type="entry name" value="ABC_TRANSPORTER_2"/>
    <property type="match status" value="1"/>
</dbReference>
<feature type="domain" description="ABC transporter" evidence="4">
    <location>
        <begin position="4"/>
        <end position="218"/>
    </location>
</feature>
<evidence type="ECO:0000259" key="4">
    <source>
        <dbReference type="PROSITE" id="PS50893"/>
    </source>
</evidence>
<dbReference type="InterPro" id="IPR003439">
    <property type="entry name" value="ABC_transporter-like_ATP-bd"/>
</dbReference>
<dbReference type="InterPro" id="IPR017911">
    <property type="entry name" value="MacB-like_ATP-bd"/>
</dbReference>
<dbReference type="FunFam" id="3.40.50.300:FF:000032">
    <property type="entry name" value="Export ABC transporter ATP-binding protein"/>
    <property type="match status" value="1"/>
</dbReference>
<dbReference type="Pfam" id="PF00005">
    <property type="entry name" value="ABC_tran"/>
    <property type="match status" value="1"/>
</dbReference>
<dbReference type="InterPro" id="IPR003593">
    <property type="entry name" value="AAA+_ATPase"/>
</dbReference>
<dbReference type="SUPFAM" id="SSF52540">
    <property type="entry name" value="P-loop containing nucleoside triphosphate hydrolases"/>
    <property type="match status" value="1"/>
</dbReference>
<accession>A0A3A9AT55</accession>
<evidence type="ECO:0000256" key="2">
    <source>
        <dbReference type="ARBA" id="ARBA00022741"/>
    </source>
</evidence>
<keyword evidence="1" id="KW-0813">Transport</keyword>
<dbReference type="EMBL" id="RAYQ01000001">
    <property type="protein sequence ID" value="RKI94234.1"/>
    <property type="molecule type" value="Genomic_DNA"/>
</dbReference>
<dbReference type="CDD" id="cd03255">
    <property type="entry name" value="ABC_MJ0796_LolCDE_FtsE"/>
    <property type="match status" value="1"/>
</dbReference>
<dbReference type="InterPro" id="IPR015854">
    <property type="entry name" value="ABC_transpr_LolD-like"/>
</dbReference>
<name>A0A3A9AT55_9FIRM</name>
<dbReference type="GO" id="GO:0016887">
    <property type="term" value="F:ATP hydrolysis activity"/>
    <property type="evidence" value="ECO:0007669"/>
    <property type="project" value="InterPro"/>
</dbReference>
<dbReference type="PROSITE" id="PS00211">
    <property type="entry name" value="ABC_TRANSPORTER_1"/>
    <property type="match status" value="1"/>
</dbReference>